<dbReference type="SUPFAM" id="SSF158472">
    <property type="entry name" value="HAMP domain-like"/>
    <property type="match status" value="1"/>
</dbReference>
<dbReference type="PANTHER" id="PTHR34220:SF7">
    <property type="entry name" value="SENSOR HISTIDINE KINASE YPDA"/>
    <property type="match status" value="1"/>
</dbReference>
<organism evidence="7 8">
    <name type="scientific">Roseburia hominis</name>
    <dbReference type="NCBI Taxonomy" id="301301"/>
    <lineage>
        <taxon>Bacteria</taxon>
        <taxon>Bacillati</taxon>
        <taxon>Bacillota</taxon>
        <taxon>Clostridia</taxon>
        <taxon>Lachnospirales</taxon>
        <taxon>Lachnospiraceae</taxon>
        <taxon>Roseburia</taxon>
    </lineage>
</organism>
<keyword evidence="5" id="KW-1133">Transmembrane helix</keyword>
<keyword evidence="5" id="KW-0472">Membrane</keyword>
<reference evidence="7 8" key="1">
    <citation type="submission" date="2018-08" db="EMBL/GenBank/DDBJ databases">
        <title>A genome reference for cultivated species of the human gut microbiota.</title>
        <authorList>
            <person name="Zou Y."/>
            <person name="Xue W."/>
            <person name="Luo G."/>
        </authorList>
    </citation>
    <scope>NUCLEOTIDE SEQUENCE [LARGE SCALE GENOMIC DNA]</scope>
    <source>
        <strain evidence="7 8">AF22-12AC</strain>
    </source>
</reference>
<dbReference type="SMART" id="SM00304">
    <property type="entry name" value="HAMP"/>
    <property type="match status" value="1"/>
</dbReference>
<dbReference type="EMBL" id="QRVL01000019">
    <property type="protein sequence ID" value="RGS36901.1"/>
    <property type="molecule type" value="Genomic_DNA"/>
</dbReference>
<dbReference type="CDD" id="cd06225">
    <property type="entry name" value="HAMP"/>
    <property type="match status" value="1"/>
</dbReference>
<keyword evidence="3" id="KW-0808">Transferase</keyword>
<evidence type="ECO:0000256" key="4">
    <source>
        <dbReference type="ARBA" id="ARBA00022777"/>
    </source>
</evidence>
<dbReference type="Pfam" id="PF00672">
    <property type="entry name" value="HAMP"/>
    <property type="match status" value="1"/>
</dbReference>
<dbReference type="PANTHER" id="PTHR34220">
    <property type="entry name" value="SENSOR HISTIDINE KINASE YPDA"/>
    <property type="match status" value="1"/>
</dbReference>
<dbReference type="Pfam" id="PF02518">
    <property type="entry name" value="HATPase_c"/>
    <property type="match status" value="1"/>
</dbReference>
<dbReference type="PROSITE" id="PS50885">
    <property type="entry name" value="HAMP"/>
    <property type="match status" value="1"/>
</dbReference>
<dbReference type="Proteomes" id="UP000266172">
    <property type="component" value="Unassembled WGS sequence"/>
</dbReference>
<dbReference type="InterPro" id="IPR010559">
    <property type="entry name" value="Sig_transdc_His_kin_internal"/>
</dbReference>
<evidence type="ECO:0000256" key="1">
    <source>
        <dbReference type="ARBA" id="ARBA00004370"/>
    </source>
</evidence>
<evidence type="ECO:0000256" key="5">
    <source>
        <dbReference type="SAM" id="Phobius"/>
    </source>
</evidence>
<feature type="transmembrane region" description="Helical" evidence="5">
    <location>
        <begin position="14"/>
        <end position="36"/>
    </location>
</feature>
<dbReference type="AlphaFoldDB" id="A0A395V3E8"/>
<sequence>MRGKLKNAGIRKKLVCYSYAIITPILMLISTCLFVRNYHRTMAEERELCQKDVENLSGNLDTLLDGMVEFGTYICINNDILAILSSDDAQALNRDSQLWVHEAPMRTLQDMIALSGQIKTLAIYPENGVNPYLRCADAAAYISSIEEIRQTACYRNAVEKRGKYSFVRVRKSASDFYQANRTDKLVLYREIYDRAKRERLGYLAIGASTEKYIQLCEKSLSADTAGIVVMNESGEELIRTGALPAEVYAFAYGKEPEDGGKGYEVYRCTSEKTGITVCEIVAREGVVERLDQIALAPAALLFGFLIGLYPILAIVSNIVSKPLKELGVAMKRFEKGDFEQKVAVTTGGEVGEVAAGFNQMVDAIKKLIDTNYVMTLQEKESELRALQAQINPHFLYNTLDALYWRATNEGNDEIAEDILSLSQLFRHVLGQGNAQTDIGNEKELLEEYLHIQKMRFSDHLDYEIHMEEAILSHMIPKLILQPFVENAVVHGFERDGGDCLIRVDGKREGEWIVFTVEDNGVGMSEEQLQDIWEVPDAKRYAGQRIGRYAIRNVKERLELLYGDGCTLRIESAVGRGTCVTIRIPWEDNNYREHVEEKRE</sequence>
<keyword evidence="4 7" id="KW-0418">Kinase</keyword>
<dbReference type="Gene3D" id="3.30.565.10">
    <property type="entry name" value="Histidine kinase-like ATPase, C-terminal domain"/>
    <property type="match status" value="1"/>
</dbReference>
<evidence type="ECO:0000313" key="7">
    <source>
        <dbReference type="EMBL" id="RGS36901.1"/>
    </source>
</evidence>
<dbReference type="InterPro" id="IPR050640">
    <property type="entry name" value="Bact_2-comp_sensor_kinase"/>
</dbReference>
<feature type="domain" description="HAMP" evidence="6">
    <location>
        <begin position="317"/>
        <end position="369"/>
    </location>
</feature>
<dbReference type="SMART" id="SM00387">
    <property type="entry name" value="HATPase_c"/>
    <property type="match status" value="1"/>
</dbReference>
<comment type="caution">
    <text evidence="7">The sequence shown here is derived from an EMBL/GenBank/DDBJ whole genome shotgun (WGS) entry which is preliminary data.</text>
</comment>
<keyword evidence="2" id="KW-0597">Phosphoprotein</keyword>
<proteinExistence type="predicted"/>
<dbReference type="RefSeq" id="WP_118098312.1">
    <property type="nucleotide sequence ID" value="NZ_QRVL01000019.1"/>
</dbReference>
<evidence type="ECO:0000256" key="3">
    <source>
        <dbReference type="ARBA" id="ARBA00022679"/>
    </source>
</evidence>
<name>A0A395V3E8_9FIRM</name>
<comment type="subcellular location">
    <subcellularLocation>
        <location evidence="1">Membrane</location>
    </subcellularLocation>
</comment>
<evidence type="ECO:0000259" key="6">
    <source>
        <dbReference type="PROSITE" id="PS50885"/>
    </source>
</evidence>
<evidence type="ECO:0000256" key="2">
    <source>
        <dbReference type="ARBA" id="ARBA00022553"/>
    </source>
</evidence>
<dbReference type="Gene3D" id="6.10.340.10">
    <property type="match status" value="1"/>
</dbReference>
<dbReference type="InterPro" id="IPR003594">
    <property type="entry name" value="HATPase_dom"/>
</dbReference>
<dbReference type="InterPro" id="IPR003660">
    <property type="entry name" value="HAMP_dom"/>
</dbReference>
<evidence type="ECO:0000313" key="8">
    <source>
        <dbReference type="Proteomes" id="UP000266172"/>
    </source>
</evidence>
<keyword evidence="5" id="KW-0812">Transmembrane</keyword>
<feature type="transmembrane region" description="Helical" evidence="5">
    <location>
        <begin position="293"/>
        <end position="315"/>
    </location>
</feature>
<dbReference type="Pfam" id="PF06580">
    <property type="entry name" value="His_kinase"/>
    <property type="match status" value="1"/>
</dbReference>
<dbReference type="GO" id="GO:0016020">
    <property type="term" value="C:membrane"/>
    <property type="evidence" value="ECO:0007669"/>
    <property type="project" value="UniProtKB-SubCell"/>
</dbReference>
<dbReference type="GO" id="GO:0000155">
    <property type="term" value="F:phosphorelay sensor kinase activity"/>
    <property type="evidence" value="ECO:0007669"/>
    <property type="project" value="InterPro"/>
</dbReference>
<dbReference type="SUPFAM" id="SSF55874">
    <property type="entry name" value="ATPase domain of HSP90 chaperone/DNA topoisomerase II/histidine kinase"/>
    <property type="match status" value="1"/>
</dbReference>
<protein>
    <submittedName>
        <fullName evidence="7">Sensor histidine kinase</fullName>
    </submittedName>
</protein>
<dbReference type="InterPro" id="IPR036890">
    <property type="entry name" value="HATPase_C_sf"/>
</dbReference>
<gene>
    <name evidence="7" type="ORF">DWX93_14980</name>
</gene>
<accession>A0A395V3E8</accession>